<reference evidence="2" key="1">
    <citation type="journal article" date="2005" name="Nature">
        <title>The map-based sequence of the rice genome.</title>
        <authorList>
            <consortium name="International rice genome sequencing project (IRGSP)"/>
            <person name="Matsumoto T."/>
            <person name="Wu J."/>
            <person name="Kanamori H."/>
            <person name="Katayose Y."/>
            <person name="Fujisawa M."/>
            <person name="Namiki N."/>
            <person name="Mizuno H."/>
            <person name="Yamamoto K."/>
            <person name="Antonio B.A."/>
            <person name="Baba T."/>
            <person name="Sakata K."/>
            <person name="Nagamura Y."/>
            <person name="Aoki H."/>
            <person name="Arikawa K."/>
            <person name="Arita K."/>
            <person name="Bito T."/>
            <person name="Chiden Y."/>
            <person name="Fujitsuka N."/>
            <person name="Fukunaka R."/>
            <person name="Hamada M."/>
            <person name="Harada C."/>
            <person name="Hayashi A."/>
            <person name="Hijishita S."/>
            <person name="Honda M."/>
            <person name="Hosokawa S."/>
            <person name="Ichikawa Y."/>
            <person name="Idonuma A."/>
            <person name="Iijima M."/>
            <person name="Ikeda M."/>
            <person name="Ikeno M."/>
            <person name="Ito K."/>
            <person name="Ito S."/>
            <person name="Ito T."/>
            <person name="Ito Y."/>
            <person name="Ito Y."/>
            <person name="Iwabuchi A."/>
            <person name="Kamiya K."/>
            <person name="Karasawa W."/>
            <person name="Kurita K."/>
            <person name="Katagiri S."/>
            <person name="Kikuta A."/>
            <person name="Kobayashi H."/>
            <person name="Kobayashi N."/>
            <person name="Machita K."/>
            <person name="Maehara T."/>
            <person name="Masukawa M."/>
            <person name="Mizubayashi T."/>
            <person name="Mukai Y."/>
            <person name="Nagasaki H."/>
            <person name="Nagata Y."/>
            <person name="Naito S."/>
            <person name="Nakashima M."/>
            <person name="Nakama Y."/>
            <person name="Nakamichi Y."/>
            <person name="Nakamura M."/>
            <person name="Meguro A."/>
            <person name="Negishi M."/>
            <person name="Ohta I."/>
            <person name="Ohta T."/>
            <person name="Okamoto M."/>
            <person name="Ono N."/>
            <person name="Saji S."/>
            <person name="Sakaguchi M."/>
            <person name="Sakai K."/>
            <person name="Shibata M."/>
            <person name="Shimokawa T."/>
            <person name="Song J."/>
            <person name="Takazaki Y."/>
            <person name="Terasawa K."/>
            <person name="Tsugane M."/>
            <person name="Tsuji K."/>
            <person name="Ueda S."/>
            <person name="Waki K."/>
            <person name="Yamagata H."/>
            <person name="Yamamoto M."/>
            <person name="Yamamoto S."/>
            <person name="Yamane H."/>
            <person name="Yoshiki S."/>
            <person name="Yoshihara R."/>
            <person name="Yukawa K."/>
            <person name="Zhong H."/>
            <person name="Yano M."/>
            <person name="Yuan Q."/>
            <person name="Ouyang S."/>
            <person name="Liu J."/>
            <person name="Jones K.M."/>
            <person name="Gansberger K."/>
            <person name="Moffat K."/>
            <person name="Hill J."/>
            <person name="Bera J."/>
            <person name="Fadrosh D."/>
            <person name="Jin S."/>
            <person name="Johri S."/>
            <person name="Kim M."/>
            <person name="Overton L."/>
            <person name="Reardon M."/>
            <person name="Tsitrin T."/>
            <person name="Vuong H."/>
            <person name="Weaver B."/>
            <person name="Ciecko A."/>
            <person name="Tallon L."/>
            <person name="Jackson J."/>
            <person name="Pai G."/>
            <person name="Aken S.V."/>
            <person name="Utterback T."/>
            <person name="Reidmuller S."/>
            <person name="Feldblyum T."/>
            <person name="Hsiao J."/>
            <person name="Zismann V."/>
            <person name="Iobst S."/>
            <person name="de Vazeille A.R."/>
            <person name="Buell C.R."/>
            <person name="Ying K."/>
            <person name="Li Y."/>
            <person name="Lu T."/>
            <person name="Huang Y."/>
            <person name="Zhao Q."/>
            <person name="Feng Q."/>
            <person name="Zhang L."/>
            <person name="Zhu J."/>
            <person name="Weng Q."/>
            <person name="Mu J."/>
            <person name="Lu Y."/>
            <person name="Fan D."/>
            <person name="Liu Y."/>
            <person name="Guan J."/>
            <person name="Zhang Y."/>
            <person name="Yu S."/>
            <person name="Liu X."/>
            <person name="Zhang Y."/>
            <person name="Hong G."/>
            <person name="Han B."/>
            <person name="Choisne N."/>
            <person name="Demange N."/>
            <person name="Orjeda G."/>
            <person name="Samain S."/>
            <person name="Cattolico L."/>
            <person name="Pelletier E."/>
            <person name="Couloux A."/>
            <person name="Segurens B."/>
            <person name="Wincker P."/>
            <person name="D'Hont A."/>
            <person name="Scarpelli C."/>
            <person name="Weissenbach J."/>
            <person name="Salanoubat M."/>
            <person name="Quetier F."/>
            <person name="Yu Y."/>
            <person name="Kim H.R."/>
            <person name="Rambo T."/>
            <person name="Currie J."/>
            <person name="Collura K."/>
            <person name="Luo M."/>
            <person name="Yang T."/>
            <person name="Ammiraju J.S.S."/>
            <person name="Engler F."/>
            <person name="Soderlund C."/>
            <person name="Wing R.A."/>
            <person name="Palmer L.E."/>
            <person name="de la Bastide M."/>
            <person name="Spiegel L."/>
            <person name="Nascimento L."/>
            <person name="Zutavern T."/>
            <person name="O'Shaughnessy A."/>
            <person name="Dike S."/>
            <person name="Dedhia N."/>
            <person name="Preston R."/>
            <person name="Balija V."/>
            <person name="McCombie W.R."/>
            <person name="Chow T."/>
            <person name="Chen H."/>
            <person name="Chung M."/>
            <person name="Chen C."/>
            <person name="Shaw J."/>
            <person name="Wu H."/>
            <person name="Hsiao K."/>
            <person name="Chao Y."/>
            <person name="Chu M."/>
            <person name="Cheng C."/>
            <person name="Hour A."/>
            <person name="Lee P."/>
            <person name="Lin S."/>
            <person name="Lin Y."/>
            <person name="Liou J."/>
            <person name="Liu S."/>
            <person name="Hsing Y."/>
            <person name="Raghuvanshi S."/>
            <person name="Mohanty A."/>
            <person name="Bharti A.K."/>
            <person name="Gaur A."/>
            <person name="Gupta V."/>
            <person name="Kumar D."/>
            <person name="Ravi V."/>
            <person name="Vij S."/>
            <person name="Kapur A."/>
            <person name="Khurana P."/>
            <person name="Khurana P."/>
            <person name="Khurana J.P."/>
            <person name="Tyagi A.K."/>
            <person name="Gaikwad K."/>
            <person name="Singh A."/>
            <person name="Dalal V."/>
            <person name="Srivastava S."/>
            <person name="Dixit A."/>
            <person name="Pal A.K."/>
            <person name="Ghazi I.A."/>
            <person name="Yadav M."/>
            <person name="Pandit A."/>
            <person name="Bhargava A."/>
            <person name="Sureshbabu K."/>
            <person name="Batra K."/>
            <person name="Sharma T.R."/>
            <person name="Mohapatra T."/>
            <person name="Singh N.K."/>
            <person name="Messing J."/>
            <person name="Nelson A.B."/>
            <person name="Fuks G."/>
            <person name="Kavchok S."/>
            <person name="Keizer G."/>
            <person name="Linton E."/>
            <person name="Llaca V."/>
            <person name="Song R."/>
            <person name="Tanyolac B."/>
            <person name="Young S."/>
            <person name="Ho-Il K."/>
            <person name="Hahn J.H."/>
            <person name="Sangsakoo G."/>
            <person name="Vanavichit A."/>
            <person name="de Mattos Luiz.A.T."/>
            <person name="Zimmer P.D."/>
            <person name="Malone G."/>
            <person name="Dellagostin O."/>
            <person name="de Oliveira A.C."/>
            <person name="Bevan M."/>
            <person name="Bancroft I."/>
            <person name="Minx P."/>
            <person name="Cordum H."/>
            <person name="Wilson R."/>
            <person name="Cheng Z."/>
            <person name="Jin W."/>
            <person name="Jiang J."/>
            <person name="Leong S.A."/>
            <person name="Iwama H."/>
            <person name="Gojobori T."/>
            <person name="Itoh T."/>
            <person name="Niimura Y."/>
            <person name="Fujii Y."/>
            <person name="Habara T."/>
            <person name="Sakai H."/>
            <person name="Sato Y."/>
            <person name="Wilson G."/>
            <person name="Kumar K."/>
            <person name="McCouch S."/>
            <person name="Juretic N."/>
            <person name="Hoen D."/>
            <person name="Wright S."/>
            <person name="Bruskiewich R."/>
            <person name="Bureau T."/>
            <person name="Miyao A."/>
            <person name="Hirochika H."/>
            <person name="Nishikawa T."/>
            <person name="Kadowaki K."/>
            <person name="Sugiura M."/>
            <person name="Burr B."/>
            <person name="Sasaki T."/>
        </authorList>
    </citation>
    <scope>NUCLEOTIDE SEQUENCE [LARGE SCALE GENOMIC DNA]</scope>
    <source>
        <strain evidence="2">cv. Nipponbare</strain>
    </source>
</reference>
<keyword evidence="2" id="KW-1185">Reference proteome</keyword>
<dbReference type="EMBL" id="AP014966">
    <property type="protein sequence ID" value="BAT10139.1"/>
    <property type="molecule type" value="Genomic_DNA"/>
</dbReference>
<reference evidence="1 2" key="2">
    <citation type="journal article" date="2013" name="Plant Cell Physiol.">
        <title>Rice Annotation Project Database (RAP-DB): an integrative and interactive database for rice genomics.</title>
        <authorList>
            <person name="Sakai H."/>
            <person name="Lee S.S."/>
            <person name="Tanaka T."/>
            <person name="Numa H."/>
            <person name="Kim J."/>
            <person name="Kawahara Y."/>
            <person name="Wakimoto H."/>
            <person name="Yang C.C."/>
            <person name="Iwamoto M."/>
            <person name="Abe T."/>
            <person name="Yamada Y."/>
            <person name="Muto A."/>
            <person name="Inokuchi H."/>
            <person name="Ikemura T."/>
            <person name="Matsumoto T."/>
            <person name="Sasaki T."/>
            <person name="Itoh T."/>
        </authorList>
    </citation>
    <scope>NUCLEOTIDE SEQUENCE [LARGE SCALE GENOMIC DNA]</scope>
    <source>
        <strain evidence="2">cv. Nipponbare</strain>
    </source>
</reference>
<evidence type="ECO:0000313" key="1">
    <source>
        <dbReference type="EMBL" id="BAT10139.1"/>
    </source>
</evidence>
<name>A0A0P0XS69_ORYSJ</name>
<gene>
    <name evidence="1" type="ordered locus">Os10g0183150</name>
    <name evidence="1" type="ORF">OSNPB_100183150</name>
</gene>
<proteinExistence type="predicted"/>
<reference evidence="1 2" key="3">
    <citation type="journal article" date="2013" name="Rice">
        <title>Improvement of the Oryza sativa Nipponbare reference genome using next generation sequence and optical map data.</title>
        <authorList>
            <person name="Kawahara Y."/>
            <person name="de la Bastide M."/>
            <person name="Hamilton J.P."/>
            <person name="Kanamori H."/>
            <person name="McCombie W.R."/>
            <person name="Ouyang S."/>
            <person name="Schwartz D.C."/>
            <person name="Tanaka T."/>
            <person name="Wu J."/>
            <person name="Zhou S."/>
            <person name="Childs K.L."/>
            <person name="Davidson R.M."/>
            <person name="Lin H."/>
            <person name="Quesada-Ocampo L."/>
            <person name="Vaillancourt B."/>
            <person name="Sakai H."/>
            <person name="Lee S.S."/>
            <person name="Kim J."/>
            <person name="Numa H."/>
            <person name="Itoh T."/>
            <person name="Buell C.R."/>
            <person name="Matsumoto T."/>
        </authorList>
    </citation>
    <scope>NUCLEOTIDE SEQUENCE [LARGE SCALE GENOMIC DNA]</scope>
    <source>
        <strain evidence="2">cv. Nipponbare</strain>
    </source>
</reference>
<dbReference type="Proteomes" id="UP000059680">
    <property type="component" value="Chromosome 10"/>
</dbReference>
<protein>
    <submittedName>
        <fullName evidence="1">Os10g0183150 protein</fullName>
    </submittedName>
</protein>
<dbReference type="PaxDb" id="39947-A0A0P0XS69"/>
<dbReference type="InParanoid" id="A0A0P0XS69"/>
<organism evidence="1 2">
    <name type="scientific">Oryza sativa subsp. japonica</name>
    <name type="common">Rice</name>
    <dbReference type="NCBI Taxonomy" id="39947"/>
    <lineage>
        <taxon>Eukaryota</taxon>
        <taxon>Viridiplantae</taxon>
        <taxon>Streptophyta</taxon>
        <taxon>Embryophyta</taxon>
        <taxon>Tracheophyta</taxon>
        <taxon>Spermatophyta</taxon>
        <taxon>Magnoliopsida</taxon>
        <taxon>Liliopsida</taxon>
        <taxon>Poales</taxon>
        <taxon>Poaceae</taxon>
        <taxon>BOP clade</taxon>
        <taxon>Oryzoideae</taxon>
        <taxon>Oryzeae</taxon>
        <taxon>Oryzinae</taxon>
        <taxon>Oryza</taxon>
        <taxon>Oryza sativa</taxon>
    </lineage>
</organism>
<sequence length="93" mass="10393">MLLSMVHLRVKTARNAMDPCCKFHSSKPISISTKLRNARNPSEEHVILFPVYDELTISSTSRRGSLSRIGIGSSFSILGQDILSCNRKFGNRL</sequence>
<dbReference type="Gramene" id="Os10t0183150-00">
    <property type="protein sequence ID" value="Os10t0183150-00"/>
    <property type="gene ID" value="Os10g0183150"/>
</dbReference>
<accession>A0A0P0XS69</accession>
<evidence type="ECO:0000313" key="2">
    <source>
        <dbReference type="Proteomes" id="UP000059680"/>
    </source>
</evidence>
<dbReference type="AlphaFoldDB" id="A0A0P0XS69"/>